<evidence type="ECO:0000313" key="2">
    <source>
        <dbReference type="Proteomes" id="UP000053593"/>
    </source>
</evidence>
<evidence type="ECO:0000313" key="1">
    <source>
        <dbReference type="EMBL" id="KIK54682.1"/>
    </source>
</evidence>
<organism evidence="1 2">
    <name type="scientific">Collybiopsis luxurians FD-317 M1</name>
    <dbReference type="NCBI Taxonomy" id="944289"/>
    <lineage>
        <taxon>Eukaryota</taxon>
        <taxon>Fungi</taxon>
        <taxon>Dikarya</taxon>
        <taxon>Basidiomycota</taxon>
        <taxon>Agaricomycotina</taxon>
        <taxon>Agaricomycetes</taxon>
        <taxon>Agaricomycetidae</taxon>
        <taxon>Agaricales</taxon>
        <taxon>Marasmiineae</taxon>
        <taxon>Omphalotaceae</taxon>
        <taxon>Collybiopsis</taxon>
        <taxon>Collybiopsis luxurians</taxon>
    </lineage>
</organism>
<dbReference type="HOGENOM" id="CLU_1678103_0_0_1"/>
<keyword evidence="2" id="KW-1185">Reference proteome</keyword>
<reference evidence="1 2" key="1">
    <citation type="submission" date="2014-04" db="EMBL/GenBank/DDBJ databases">
        <title>Evolutionary Origins and Diversification of the Mycorrhizal Mutualists.</title>
        <authorList>
            <consortium name="DOE Joint Genome Institute"/>
            <consortium name="Mycorrhizal Genomics Consortium"/>
            <person name="Kohler A."/>
            <person name="Kuo A."/>
            <person name="Nagy L.G."/>
            <person name="Floudas D."/>
            <person name="Copeland A."/>
            <person name="Barry K.W."/>
            <person name="Cichocki N."/>
            <person name="Veneault-Fourrey C."/>
            <person name="LaButti K."/>
            <person name="Lindquist E.A."/>
            <person name="Lipzen A."/>
            <person name="Lundell T."/>
            <person name="Morin E."/>
            <person name="Murat C."/>
            <person name="Riley R."/>
            <person name="Ohm R."/>
            <person name="Sun H."/>
            <person name="Tunlid A."/>
            <person name="Henrissat B."/>
            <person name="Grigoriev I.V."/>
            <person name="Hibbett D.S."/>
            <person name="Martin F."/>
        </authorList>
    </citation>
    <scope>NUCLEOTIDE SEQUENCE [LARGE SCALE GENOMIC DNA]</scope>
    <source>
        <strain evidence="1 2">FD-317 M1</strain>
    </source>
</reference>
<proteinExistence type="predicted"/>
<protein>
    <submittedName>
        <fullName evidence="1">Uncharacterized protein</fullName>
    </submittedName>
</protein>
<dbReference type="EMBL" id="KN834814">
    <property type="protein sequence ID" value="KIK54682.1"/>
    <property type="molecule type" value="Genomic_DNA"/>
</dbReference>
<gene>
    <name evidence="1" type="ORF">GYMLUDRAFT_63066</name>
</gene>
<name>A0A0D0C9M3_9AGAR</name>
<dbReference type="Proteomes" id="UP000053593">
    <property type="component" value="Unassembled WGS sequence"/>
</dbReference>
<sequence>MSIQSVNFFPVQSLNWTVDEFQTHYCLAQEDHTFIRWLQTLMEHTANALQCLKDTWPPMTQSVMDVTLDLQNLLVTIVHELHVAMIQGPIQPEQFGHLLHDGMTLKIPSSHHVLTSLVSGPPLEHSTSGQISPTLTLEDNEPRELHQMTMWKTITIV</sequence>
<accession>A0A0D0C9M3</accession>
<dbReference type="AlphaFoldDB" id="A0A0D0C9M3"/>